<dbReference type="RefSeq" id="WP_386078737.1">
    <property type="nucleotide sequence ID" value="NZ_JBHTJT010000060.1"/>
</dbReference>
<reference evidence="2" key="1">
    <citation type="journal article" date="2019" name="Int. J. Syst. Evol. Microbiol.">
        <title>The Global Catalogue of Microorganisms (GCM) 10K type strain sequencing project: providing services to taxonomists for standard genome sequencing and annotation.</title>
        <authorList>
            <consortium name="The Broad Institute Genomics Platform"/>
            <consortium name="The Broad Institute Genome Sequencing Center for Infectious Disease"/>
            <person name="Wu L."/>
            <person name="Ma J."/>
        </authorList>
    </citation>
    <scope>NUCLEOTIDE SEQUENCE [LARGE SCALE GENOMIC DNA]</scope>
    <source>
        <strain evidence="2">CCUG 60524</strain>
    </source>
</reference>
<keyword evidence="2" id="KW-1185">Reference proteome</keyword>
<sequence>MIEMATILNDLRLWGARFSQQARMKRLSSMGFSGLTPNFDQSRRVLIVGAGPSATQKAVTSVRGEFDAVVTLNSAWRHAPDADVISYEFAFRNPEIFAQQKRELLNLPMERVLLKPYALFMMPRSELRWIIERVGQRGSSAQPHFVPHHNVSDLTLLTKPGALSPKKRLPVQWKGSLTMWLDLCWLQKVEIIGLIGTDLGEPGVDGRFVAHGTNVTGRGSATIIEMLGHLRRQGYLDGLSFRHFHSNTQLREVLHG</sequence>
<proteinExistence type="predicted"/>
<comment type="caution">
    <text evidence="1">The sequence shown here is derived from an EMBL/GenBank/DDBJ whole genome shotgun (WGS) entry which is preliminary data.</text>
</comment>
<evidence type="ECO:0000313" key="1">
    <source>
        <dbReference type="EMBL" id="MFD0982577.1"/>
    </source>
</evidence>
<evidence type="ECO:0000313" key="2">
    <source>
        <dbReference type="Proteomes" id="UP001597108"/>
    </source>
</evidence>
<accession>A0ABW3IZ37</accession>
<dbReference type="EMBL" id="JBHTJT010000060">
    <property type="protein sequence ID" value="MFD0982577.1"/>
    <property type="molecule type" value="Genomic_DNA"/>
</dbReference>
<protein>
    <submittedName>
        <fullName evidence="1">Uncharacterized protein</fullName>
    </submittedName>
</protein>
<dbReference type="Proteomes" id="UP001597108">
    <property type="component" value="Unassembled WGS sequence"/>
</dbReference>
<gene>
    <name evidence="1" type="ORF">ACFQ2S_23345</name>
</gene>
<organism evidence="1 2">
    <name type="scientific">Tropicimonas aquimaris</name>
    <dbReference type="NCBI Taxonomy" id="914152"/>
    <lineage>
        <taxon>Bacteria</taxon>
        <taxon>Pseudomonadati</taxon>
        <taxon>Pseudomonadota</taxon>
        <taxon>Alphaproteobacteria</taxon>
        <taxon>Rhodobacterales</taxon>
        <taxon>Roseobacteraceae</taxon>
        <taxon>Tropicimonas</taxon>
    </lineage>
</organism>
<name>A0ABW3IZ37_9RHOB</name>